<proteinExistence type="predicted"/>
<name>A0A7R9CRJ7_TIMPO</name>
<feature type="compositionally biased region" description="Polar residues" evidence="1">
    <location>
        <begin position="1"/>
        <end position="11"/>
    </location>
</feature>
<gene>
    <name evidence="2" type="ORF">TPSB3V08_LOCUS2694</name>
</gene>
<protein>
    <submittedName>
        <fullName evidence="2">Uncharacterized protein</fullName>
    </submittedName>
</protein>
<accession>A0A7R9CRJ7</accession>
<evidence type="ECO:0000256" key="1">
    <source>
        <dbReference type="SAM" id="MobiDB-lite"/>
    </source>
</evidence>
<sequence>MGVVLSSSGLTTEDRKLGGHDVKSSGSPRSSEEMEASNVQVSYVGSSERITVAVTKGKLVSSTPPILYHSSQRSGLVNNESSRPCIYLSFSKTCHTTYLHATQHTKSKKKLPSTITPEPALREKQCLLYLAVPPSSPPQSYVRMRTSHTTSLAL</sequence>
<dbReference type="EMBL" id="OD001100">
    <property type="protein sequence ID" value="CAD7400616.1"/>
    <property type="molecule type" value="Genomic_DNA"/>
</dbReference>
<organism evidence="2">
    <name type="scientific">Timema poppense</name>
    <name type="common">Walking stick</name>
    <dbReference type="NCBI Taxonomy" id="170557"/>
    <lineage>
        <taxon>Eukaryota</taxon>
        <taxon>Metazoa</taxon>
        <taxon>Ecdysozoa</taxon>
        <taxon>Arthropoda</taxon>
        <taxon>Hexapoda</taxon>
        <taxon>Insecta</taxon>
        <taxon>Pterygota</taxon>
        <taxon>Neoptera</taxon>
        <taxon>Polyneoptera</taxon>
        <taxon>Phasmatodea</taxon>
        <taxon>Timematodea</taxon>
        <taxon>Timematoidea</taxon>
        <taxon>Timematidae</taxon>
        <taxon>Timema</taxon>
    </lineage>
</organism>
<dbReference type="AlphaFoldDB" id="A0A7R9CRJ7"/>
<reference evidence="2" key="1">
    <citation type="submission" date="2020-11" db="EMBL/GenBank/DDBJ databases">
        <authorList>
            <person name="Tran Van P."/>
        </authorList>
    </citation>
    <scope>NUCLEOTIDE SEQUENCE</scope>
</reference>
<feature type="compositionally biased region" description="Basic and acidic residues" evidence="1">
    <location>
        <begin position="12"/>
        <end position="23"/>
    </location>
</feature>
<evidence type="ECO:0000313" key="2">
    <source>
        <dbReference type="EMBL" id="CAD7400616.1"/>
    </source>
</evidence>
<feature type="region of interest" description="Disordered" evidence="1">
    <location>
        <begin position="1"/>
        <end position="40"/>
    </location>
</feature>